<dbReference type="STRING" id="1382798.PK35_07485"/>
<reference evidence="2 3" key="1">
    <citation type="journal article" date="2015" name="Antonie Van Leeuwenhoek">
        <title>Tamlana nanhaiensis sp. nov., isolated from surface seawater collected from the South China Sea.</title>
        <authorList>
            <person name="Liu X."/>
            <person name="Lai Q."/>
            <person name="Du Y."/>
            <person name="Li G."/>
            <person name="Sun F."/>
            <person name="Shao Z."/>
        </authorList>
    </citation>
    <scope>NUCLEOTIDE SEQUENCE [LARGE SCALE GENOMIC DNA]</scope>
    <source>
        <strain evidence="2 3">FHC16</strain>
    </source>
</reference>
<dbReference type="AlphaFoldDB" id="A0A0D7W162"/>
<dbReference type="OrthoDB" id="599464at2"/>
<evidence type="ECO:0000259" key="1">
    <source>
        <dbReference type="PROSITE" id="PS50234"/>
    </source>
</evidence>
<dbReference type="SUPFAM" id="SSF53300">
    <property type="entry name" value="vWA-like"/>
    <property type="match status" value="1"/>
</dbReference>
<dbReference type="SMART" id="SM00327">
    <property type="entry name" value="VWA"/>
    <property type="match status" value="1"/>
</dbReference>
<dbReference type="PATRIC" id="fig|1382798.3.peg.2835"/>
<dbReference type="PROSITE" id="PS50234">
    <property type="entry name" value="VWFA"/>
    <property type="match status" value="1"/>
</dbReference>
<gene>
    <name evidence="2" type="ORF">PK35_07485</name>
</gene>
<accession>A0A0D7W162</accession>
<dbReference type="Gene3D" id="3.40.50.410">
    <property type="entry name" value="von Willebrand factor, type A domain"/>
    <property type="match status" value="1"/>
</dbReference>
<dbReference type="Gene3D" id="2.60.40.740">
    <property type="match status" value="1"/>
</dbReference>
<dbReference type="InterPro" id="IPR036465">
    <property type="entry name" value="vWFA_dom_sf"/>
</dbReference>
<proteinExistence type="predicted"/>
<name>A0A0D7W162_9FLAO</name>
<feature type="non-terminal residue" evidence="2">
    <location>
        <position position="720"/>
    </location>
</feature>
<dbReference type="EMBL" id="JTDV01000005">
    <property type="protein sequence ID" value="KJD32816.1"/>
    <property type="molecule type" value="Genomic_DNA"/>
</dbReference>
<feature type="domain" description="VWFA" evidence="1">
    <location>
        <begin position="67"/>
        <end position="280"/>
    </location>
</feature>
<keyword evidence="3" id="KW-1185">Reference proteome</keyword>
<dbReference type="Pfam" id="PF13519">
    <property type="entry name" value="VWA_2"/>
    <property type="match status" value="1"/>
</dbReference>
<organism evidence="2 3">
    <name type="scientific">Neotamlana nanhaiensis</name>
    <dbReference type="NCBI Taxonomy" id="1382798"/>
    <lineage>
        <taxon>Bacteria</taxon>
        <taxon>Pseudomonadati</taxon>
        <taxon>Bacteroidota</taxon>
        <taxon>Flavobacteriia</taxon>
        <taxon>Flavobacteriales</taxon>
        <taxon>Flavobacteriaceae</taxon>
        <taxon>Neotamlana</taxon>
    </lineage>
</organism>
<protein>
    <recommendedName>
        <fullName evidence="1">VWFA domain-containing protein</fullName>
    </recommendedName>
</protein>
<dbReference type="RefSeq" id="WP_044626087.1">
    <property type="nucleotide sequence ID" value="NZ_JTDV01000005.1"/>
</dbReference>
<comment type="caution">
    <text evidence="2">The sequence shown here is derived from an EMBL/GenBank/DDBJ whole genome shotgun (WGS) entry which is preliminary data.</text>
</comment>
<sequence>MKTELQFLKQNIRLLKLIILFLVLGLNEITNAQEVVVNKYAVENTSQCNQFDVTLEITGAPPVQPLEVVLVIDRSNSMSYGSSPYPIDYAKDAAIDFVQNLFSPANNPTGLNRVAIVSYGNTGFVNIGLTDSFGETLVIAAINSIVTAGATNMEDGLVKADEVLTNSGTFDCITQRNIILLSDGFPSLQNNGPGCNYVTAQRGSGCQLAAIQAAEDAKTTIISGTTYNQGIFTIGLTGALDGENETIALETLDQIQNSGAYSTENNADLTGIYGDILNQLAAAATQLPNQALVDDIISTGFSLVPGSINASKGTASLSGQTLNWFVDSVRDETITLNYTIEANANSCGTHPSGTSRINYMDSSCTETFIDFNNPSVCVPCPEIDPVLTHSACASIDYSNTLTHGGCGGSTSDNFLWEFFLNGNLVGTSTSESGTFTYTGAADFEGSFTANLTYTGTYGGGCSQPSVTEASNEIILPTLLSASLISQSGTGCSGNLGEITVEGQNGTAPYTYALNGGTAQSSGTFSNLAAGSYSVLITDDLGCTYTLENINVEISDSEAPTITAPATLSFIGCDENDISSTNSRYPFSSTQSIDIKDTYVTIGYTASDDINIASITYIDVVSSGSSCPIVVTRTYTVTDDCGKSATATQTISINDNIAPTITIQANDLTVECDGDNSADLLNWINSNGGASASDNCSSITWTNDFSDLDVDCGNAGSGEVT</sequence>
<dbReference type="Proteomes" id="UP000032361">
    <property type="component" value="Unassembled WGS sequence"/>
</dbReference>
<evidence type="ECO:0000313" key="3">
    <source>
        <dbReference type="Proteomes" id="UP000032361"/>
    </source>
</evidence>
<evidence type="ECO:0000313" key="2">
    <source>
        <dbReference type="EMBL" id="KJD32816.1"/>
    </source>
</evidence>
<dbReference type="CDD" id="cd00198">
    <property type="entry name" value="vWFA"/>
    <property type="match status" value="1"/>
</dbReference>
<dbReference type="InterPro" id="IPR002035">
    <property type="entry name" value="VWF_A"/>
</dbReference>